<feature type="transmembrane region" description="Helical" evidence="12">
    <location>
        <begin position="308"/>
        <end position="328"/>
    </location>
</feature>
<keyword evidence="9 12" id="KW-0472">Membrane</keyword>
<evidence type="ECO:0000256" key="1">
    <source>
        <dbReference type="ARBA" id="ARBA00004141"/>
    </source>
</evidence>
<dbReference type="PANTHER" id="PTHR24223:SF456">
    <property type="entry name" value="MULTIDRUG RESISTANCE-ASSOCIATED PROTEIN LETHAL(2)03659"/>
    <property type="match status" value="1"/>
</dbReference>
<feature type="transmembrane region" description="Helical" evidence="12">
    <location>
        <begin position="1143"/>
        <end position="1164"/>
    </location>
</feature>
<dbReference type="InterPro" id="IPR036640">
    <property type="entry name" value="ABC1_TM_sf"/>
</dbReference>
<dbReference type="EMBL" id="KV878210">
    <property type="protein sequence ID" value="OJJ39601.1"/>
    <property type="molecule type" value="Genomic_DNA"/>
</dbReference>
<feature type="transmembrane region" description="Helical" evidence="12">
    <location>
        <begin position="427"/>
        <end position="446"/>
    </location>
</feature>
<keyword evidence="10" id="KW-0325">Glycoprotein</keyword>
<dbReference type="Gene3D" id="1.20.1560.10">
    <property type="entry name" value="ABC transporter type 1, transmembrane domain"/>
    <property type="match status" value="2"/>
</dbReference>
<proteinExistence type="inferred from homology"/>
<dbReference type="SUPFAM" id="SSF52540">
    <property type="entry name" value="P-loop containing nucleoside triphosphate hydrolases"/>
    <property type="match status" value="2"/>
</dbReference>
<gene>
    <name evidence="15" type="ORF">ASPWEDRAFT_150886</name>
</gene>
<dbReference type="InterPro" id="IPR011527">
    <property type="entry name" value="ABC1_TM_dom"/>
</dbReference>
<evidence type="ECO:0000313" key="16">
    <source>
        <dbReference type="Proteomes" id="UP000184383"/>
    </source>
</evidence>
<dbReference type="OrthoDB" id="6500128at2759"/>
<dbReference type="CDD" id="cd03244">
    <property type="entry name" value="ABCC_MRP_domain2"/>
    <property type="match status" value="1"/>
</dbReference>
<evidence type="ECO:0000256" key="2">
    <source>
        <dbReference type="ARBA" id="ARBA00009726"/>
    </source>
</evidence>
<feature type="transmembrane region" description="Helical" evidence="12">
    <location>
        <begin position="6"/>
        <end position="27"/>
    </location>
</feature>
<evidence type="ECO:0000256" key="12">
    <source>
        <dbReference type="SAM" id="Phobius"/>
    </source>
</evidence>
<dbReference type="InterPro" id="IPR003439">
    <property type="entry name" value="ABC_transporter-like_ATP-bd"/>
</dbReference>
<dbReference type="SUPFAM" id="SSF90123">
    <property type="entry name" value="ABC transporter transmembrane region"/>
    <property type="match status" value="2"/>
</dbReference>
<dbReference type="GO" id="GO:0016887">
    <property type="term" value="F:ATP hydrolysis activity"/>
    <property type="evidence" value="ECO:0007669"/>
    <property type="project" value="InterPro"/>
</dbReference>
<dbReference type="PROSITE" id="PS50929">
    <property type="entry name" value="ABC_TM1F"/>
    <property type="match status" value="2"/>
</dbReference>
<evidence type="ECO:0000256" key="9">
    <source>
        <dbReference type="ARBA" id="ARBA00023136"/>
    </source>
</evidence>
<evidence type="ECO:0000256" key="7">
    <source>
        <dbReference type="ARBA" id="ARBA00022840"/>
    </source>
</evidence>
<keyword evidence="7" id="KW-0067">ATP-binding</keyword>
<dbReference type="InterPro" id="IPR003593">
    <property type="entry name" value="AAA+_ATPase"/>
</dbReference>
<dbReference type="SMART" id="SM00382">
    <property type="entry name" value="AAA"/>
    <property type="match status" value="2"/>
</dbReference>
<dbReference type="FunFam" id="3.40.50.300:FF:000825">
    <property type="entry name" value="ABC bile acid transporter"/>
    <property type="match status" value="1"/>
</dbReference>
<dbReference type="Gene3D" id="3.40.50.300">
    <property type="entry name" value="P-loop containing nucleotide triphosphate hydrolases"/>
    <property type="match status" value="2"/>
</dbReference>
<feature type="domain" description="ABC transmembrane type-1" evidence="14">
    <location>
        <begin position="275"/>
        <end position="569"/>
    </location>
</feature>
<feature type="domain" description="ABC transporter" evidence="13">
    <location>
        <begin position="599"/>
        <end position="842"/>
    </location>
</feature>
<keyword evidence="3" id="KW-0813">Transport</keyword>
<feature type="region of interest" description="Disordered" evidence="11">
    <location>
        <begin position="362"/>
        <end position="382"/>
    </location>
</feature>
<evidence type="ECO:0000256" key="10">
    <source>
        <dbReference type="ARBA" id="ARBA00023180"/>
    </source>
</evidence>
<dbReference type="InterPro" id="IPR050173">
    <property type="entry name" value="ABC_transporter_C-like"/>
</dbReference>
<evidence type="ECO:0000256" key="3">
    <source>
        <dbReference type="ARBA" id="ARBA00022448"/>
    </source>
</evidence>
<evidence type="ECO:0000256" key="8">
    <source>
        <dbReference type="ARBA" id="ARBA00022989"/>
    </source>
</evidence>
<keyword evidence="6" id="KW-0547">Nucleotide-binding</keyword>
<keyword evidence="4 12" id="KW-0812">Transmembrane</keyword>
<feature type="transmembrane region" description="Helical" evidence="12">
    <location>
        <begin position="70"/>
        <end position="92"/>
    </location>
</feature>
<evidence type="ECO:0000256" key="11">
    <source>
        <dbReference type="SAM" id="MobiDB-lite"/>
    </source>
</evidence>
<comment type="similarity">
    <text evidence="2">Belongs to the ABC transporter superfamily. ABCC family. Conjugate transporter (TC 3.A.1.208) subfamily.</text>
</comment>
<dbReference type="PROSITE" id="PS50893">
    <property type="entry name" value="ABC_TRANSPORTER_2"/>
    <property type="match status" value="2"/>
</dbReference>
<feature type="transmembrane region" description="Helical" evidence="12">
    <location>
        <begin position="104"/>
        <end position="122"/>
    </location>
</feature>
<dbReference type="Pfam" id="PF00664">
    <property type="entry name" value="ABC_membrane"/>
    <property type="match status" value="2"/>
</dbReference>
<dbReference type="InterPro" id="IPR027417">
    <property type="entry name" value="P-loop_NTPase"/>
</dbReference>
<dbReference type="GeneID" id="63745437"/>
<protein>
    <submittedName>
        <fullName evidence="15">Uncharacterized protein</fullName>
    </submittedName>
</protein>
<accession>A0A1L9RXC2</accession>
<evidence type="ECO:0000256" key="6">
    <source>
        <dbReference type="ARBA" id="ARBA00022741"/>
    </source>
</evidence>
<dbReference type="CDD" id="cd18604">
    <property type="entry name" value="ABC_6TM_VMR1_D2_like"/>
    <property type="match status" value="1"/>
</dbReference>
<feature type="transmembrane region" description="Helical" evidence="12">
    <location>
        <begin position="897"/>
        <end position="918"/>
    </location>
</feature>
<dbReference type="GO" id="GO:0016020">
    <property type="term" value="C:membrane"/>
    <property type="evidence" value="ECO:0007669"/>
    <property type="project" value="UniProtKB-SubCell"/>
</dbReference>
<name>A0A1L9RXC2_ASPWE</name>
<feature type="transmembrane region" description="Helical" evidence="12">
    <location>
        <begin position="506"/>
        <end position="534"/>
    </location>
</feature>
<dbReference type="PANTHER" id="PTHR24223">
    <property type="entry name" value="ATP-BINDING CASSETTE SUB-FAMILY C"/>
    <property type="match status" value="1"/>
</dbReference>
<feature type="domain" description="ABC transmembrane type-1" evidence="14">
    <location>
        <begin position="962"/>
        <end position="1199"/>
    </location>
</feature>
<dbReference type="RefSeq" id="XP_040693277.1">
    <property type="nucleotide sequence ID" value="XM_040829589.1"/>
</dbReference>
<dbReference type="VEuPathDB" id="FungiDB:ASPWEDRAFT_150886"/>
<organism evidence="15 16">
    <name type="scientific">Aspergillus wentii DTO 134E9</name>
    <dbReference type="NCBI Taxonomy" id="1073089"/>
    <lineage>
        <taxon>Eukaryota</taxon>
        <taxon>Fungi</taxon>
        <taxon>Dikarya</taxon>
        <taxon>Ascomycota</taxon>
        <taxon>Pezizomycotina</taxon>
        <taxon>Eurotiomycetes</taxon>
        <taxon>Eurotiomycetidae</taxon>
        <taxon>Eurotiales</taxon>
        <taxon>Aspergillaceae</taxon>
        <taxon>Aspergillus</taxon>
        <taxon>Aspergillus subgen. Cremei</taxon>
    </lineage>
</organism>
<dbReference type="CDD" id="cd18596">
    <property type="entry name" value="ABC_6TM_VMR1_D1_like"/>
    <property type="match status" value="1"/>
</dbReference>
<keyword evidence="16" id="KW-1185">Reference proteome</keyword>
<dbReference type="STRING" id="1073089.A0A1L9RXC2"/>
<evidence type="ECO:0000259" key="13">
    <source>
        <dbReference type="PROSITE" id="PS50893"/>
    </source>
</evidence>
<dbReference type="GO" id="GO:0005524">
    <property type="term" value="F:ATP binding"/>
    <property type="evidence" value="ECO:0007669"/>
    <property type="project" value="UniProtKB-KW"/>
</dbReference>
<evidence type="ECO:0000313" key="15">
    <source>
        <dbReference type="EMBL" id="OJJ39601.1"/>
    </source>
</evidence>
<feature type="region of interest" description="Disordered" evidence="11">
    <location>
        <begin position="848"/>
        <end position="870"/>
    </location>
</feature>
<feature type="compositionally biased region" description="Low complexity" evidence="11">
    <location>
        <begin position="852"/>
        <end position="865"/>
    </location>
</feature>
<feature type="transmembrane region" description="Helical" evidence="12">
    <location>
        <begin position="129"/>
        <end position="148"/>
    </location>
</feature>
<feature type="transmembrane region" description="Helical" evidence="12">
    <location>
        <begin position="1045"/>
        <end position="1071"/>
    </location>
</feature>
<feature type="domain" description="ABC transporter" evidence="13">
    <location>
        <begin position="1233"/>
        <end position="1482"/>
    </location>
</feature>
<dbReference type="FunFam" id="3.40.50.300:FF:000610">
    <property type="entry name" value="Multidrug resistance-associated ABC transporter"/>
    <property type="match status" value="1"/>
</dbReference>
<dbReference type="GO" id="GO:0140359">
    <property type="term" value="F:ABC-type transporter activity"/>
    <property type="evidence" value="ECO:0007669"/>
    <property type="project" value="InterPro"/>
</dbReference>
<dbReference type="Pfam" id="PF00005">
    <property type="entry name" value="ABC_tran"/>
    <property type="match status" value="2"/>
</dbReference>
<dbReference type="CDD" id="cd03250">
    <property type="entry name" value="ABCC_MRP_domain1"/>
    <property type="match status" value="1"/>
</dbReference>
<comment type="subcellular location">
    <subcellularLocation>
        <location evidence="1">Membrane</location>
        <topology evidence="1">Multi-pass membrane protein</topology>
    </subcellularLocation>
</comment>
<reference evidence="16" key="1">
    <citation type="journal article" date="2017" name="Genome Biol.">
        <title>Comparative genomics reveals high biological diversity and specific adaptations in the industrially and medically important fungal genus Aspergillus.</title>
        <authorList>
            <person name="de Vries R.P."/>
            <person name="Riley R."/>
            <person name="Wiebenga A."/>
            <person name="Aguilar-Osorio G."/>
            <person name="Amillis S."/>
            <person name="Uchima C.A."/>
            <person name="Anderluh G."/>
            <person name="Asadollahi M."/>
            <person name="Askin M."/>
            <person name="Barry K."/>
            <person name="Battaglia E."/>
            <person name="Bayram O."/>
            <person name="Benocci T."/>
            <person name="Braus-Stromeyer S.A."/>
            <person name="Caldana C."/>
            <person name="Canovas D."/>
            <person name="Cerqueira G.C."/>
            <person name="Chen F."/>
            <person name="Chen W."/>
            <person name="Choi C."/>
            <person name="Clum A."/>
            <person name="Dos Santos R.A."/>
            <person name="Damasio A.R."/>
            <person name="Diallinas G."/>
            <person name="Emri T."/>
            <person name="Fekete E."/>
            <person name="Flipphi M."/>
            <person name="Freyberg S."/>
            <person name="Gallo A."/>
            <person name="Gournas C."/>
            <person name="Habgood R."/>
            <person name="Hainaut M."/>
            <person name="Harispe M.L."/>
            <person name="Henrissat B."/>
            <person name="Hilden K.S."/>
            <person name="Hope R."/>
            <person name="Hossain A."/>
            <person name="Karabika E."/>
            <person name="Karaffa L."/>
            <person name="Karanyi Z."/>
            <person name="Krasevec N."/>
            <person name="Kuo A."/>
            <person name="Kusch H."/>
            <person name="LaButti K."/>
            <person name="Lagendijk E.L."/>
            <person name="Lapidus A."/>
            <person name="Levasseur A."/>
            <person name="Lindquist E."/>
            <person name="Lipzen A."/>
            <person name="Logrieco A.F."/>
            <person name="MacCabe A."/>
            <person name="Maekelae M.R."/>
            <person name="Malavazi I."/>
            <person name="Melin P."/>
            <person name="Meyer V."/>
            <person name="Mielnichuk N."/>
            <person name="Miskei M."/>
            <person name="Molnar A.P."/>
            <person name="Mule G."/>
            <person name="Ngan C.Y."/>
            <person name="Orejas M."/>
            <person name="Orosz E."/>
            <person name="Ouedraogo J.P."/>
            <person name="Overkamp K.M."/>
            <person name="Park H.-S."/>
            <person name="Perrone G."/>
            <person name="Piumi F."/>
            <person name="Punt P.J."/>
            <person name="Ram A.F."/>
            <person name="Ramon A."/>
            <person name="Rauscher S."/>
            <person name="Record E."/>
            <person name="Riano-Pachon D.M."/>
            <person name="Robert V."/>
            <person name="Roehrig J."/>
            <person name="Ruller R."/>
            <person name="Salamov A."/>
            <person name="Salih N.S."/>
            <person name="Samson R.A."/>
            <person name="Sandor E."/>
            <person name="Sanguinetti M."/>
            <person name="Schuetze T."/>
            <person name="Sepcic K."/>
            <person name="Shelest E."/>
            <person name="Sherlock G."/>
            <person name="Sophianopoulou V."/>
            <person name="Squina F.M."/>
            <person name="Sun H."/>
            <person name="Susca A."/>
            <person name="Todd R.B."/>
            <person name="Tsang A."/>
            <person name="Unkles S.E."/>
            <person name="van de Wiele N."/>
            <person name="van Rossen-Uffink D."/>
            <person name="Oliveira J.V."/>
            <person name="Vesth T.C."/>
            <person name="Visser J."/>
            <person name="Yu J.-H."/>
            <person name="Zhou M."/>
            <person name="Andersen M.R."/>
            <person name="Archer D.B."/>
            <person name="Baker S.E."/>
            <person name="Benoit I."/>
            <person name="Brakhage A.A."/>
            <person name="Braus G.H."/>
            <person name="Fischer R."/>
            <person name="Frisvad J.C."/>
            <person name="Goldman G.H."/>
            <person name="Houbraken J."/>
            <person name="Oakley B."/>
            <person name="Pocsi I."/>
            <person name="Scazzocchio C."/>
            <person name="Seiboth B."/>
            <person name="vanKuyk P.A."/>
            <person name="Wortman J."/>
            <person name="Dyer P.S."/>
            <person name="Grigoriev I.V."/>
        </authorList>
    </citation>
    <scope>NUCLEOTIDE SEQUENCE [LARGE SCALE GENOMIC DNA]</scope>
    <source>
        <strain evidence="16">DTO 134E9</strain>
    </source>
</reference>
<evidence type="ECO:0000256" key="4">
    <source>
        <dbReference type="ARBA" id="ARBA00022692"/>
    </source>
</evidence>
<feature type="transmembrane region" description="Helical" evidence="12">
    <location>
        <begin position="402"/>
        <end position="421"/>
    </location>
</feature>
<feature type="transmembrane region" description="Helical" evidence="12">
    <location>
        <begin position="168"/>
        <end position="186"/>
    </location>
</feature>
<feature type="transmembrane region" description="Helical" evidence="12">
    <location>
        <begin position="271"/>
        <end position="296"/>
    </location>
</feature>
<dbReference type="Proteomes" id="UP000184383">
    <property type="component" value="Unassembled WGS sequence"/>
</dbReference>
<dbReference type="FunFam" id="1.20.1560.10:FF:000013">
    <property type="entry name" value="ABC transporter C family member 2"/>
    <property type="match status" value="1"/>
</dbReference>
<sequence length="1499" mass="164625">MGSALTVGSSALFLAILTSLPALRSCASHLRSKRTKNASGFAEPCSSYCDQDGEATAKSLAAFSDRWNRVVIFLLAVAGLAVSLSLAVISTIHNHHGFVIESWLLSGIWMLLSFQAAVVFLVSSPKTRFSLIQSISGASILAGIVPWVEISLSYPSGTRPSPISIRFYTAQSVIAVLCIVVGSLLPRRPDVYTDGKVVDQESSVSLLSRYSFHWVDGLLKRTGKNKGIEVDDLPALPYPLRSKTLCAKFASNHKAKQKLWKTIILTHKGPVVLQLALTLLNAVLSFCPQVILYQILSSLEANSGDTRGWGSAVWILMFGGQLLLSSAVKQWLFWVIYSRIGIPVYEELTAIIFDKAMRQKDIRKAPTKRPSPGQGESTSKSNRSVINLATVDARRIADFASFGYRLPSSVLKLSVACALLIRLIGWRSLACGLGSFLLLMPVNMFVARRYSRAQKILMSHRDQKMAVVTEILRGIRQVKLSAMEGEYQSRILAARQVELRALWRSFLYNISLSCLWIFGPLLLSTVSLGAYSILHGDLSASVAFTAMSIFGSLEMTLSILPEMISSGLEAKISCERIEAYLTTTPERQVVALPDEKISLQNATISWASNPEQPSNQQRFVLRNLNLTFSYKGLSIISGKTGSGKSLLLASLLGECDLLSGAVTSPSRPQSPPGQSWIVDGAIAYVAQIPWIENATVKDNILFGLPYNAARYQQTLFACALEKDLEMLEDKDLTEIGADGVNLSGGQRWRVSLARALYSRAGVLILDDIFSALDTHTGEHVYRHALVGPLGAGRTRILATHHASLCLGHADYSVVLENGGVGYAGPVDNGEKREEMPCPDEFVGFGQQPSGAVSSTQTSVDQTSSSRKAFTQEETRGKGSIKLSMWAAYFRMGGRVPWWVLVISGYLSYVLFYFGRAWWVNVWTKSTSTHLEPERHLNIVSHSIDNVMTVSQADHPISFYLEVYIALSIATFIFGATKYYLLLCGTVEASKNLFDQLTYTVLRAPLRWLDTVPLGRILNRFTMDFHLIDSRLAVNLGNVTDELLQVLGITLSGILVSPLLAVFSLILLLLCLQISSTYLAGAREIKRLESVARSPISDQFETCLTGLTTIRAFGRVGAYLDLIHVKVDRHARAWSNLWLFNRWLGFRISVVGVAFSTATAALVMYTPGVTASLAGFALSFSLQYSNAISMSLKQYANTEMNMNSTERAIEYSRIETEDQGGLRPPAAWPTSGRLEIEDLAVSYASDLPPVLDGLTFSAVNERVGVVGRTGAGKSTLSLALFRFLEARRGSIHIDGIDISKINLHDLRSRLAIIPQDPVLFSGTIRSNLDPFSQHTDAEVLDALERVHLINSDEACFSTDTEPGHTQPPNIFTSLTSTISEGGLNLSQGQRQLLCLARAILSQPKIMVLDETTSAVDMDTDKLIQRSIREELPHVSTLLVIAHRLSTIADFDKILVLDAGRGVEFGTPRDLMEQGGAFRELVERSSERDVLHGIIYRDECE</sequence>
<keyword evidence="8 12" id="KW-1133">Transmembrane helix</keyword>
<dbReference type="PROSITE" id="PS00211">
    <property type="entry name" value="ABC_TRANSPORTER_1"/>
    <property type="match status" value="1"/>
</dbReference>
<evidence type="ECO:0000256" key="5">
    <source>
        <dbReference type="ARBA" id="ARBA00022737"/>
    </source>
</evidence>
<keyword evidence="5" id="KW-0677">Repeat</keyword>
<evidence type="ECO:0000259" key="14">
    <source>
        <dbReference type="PROSITE" id="PS50929"/>
    </source>
</evidence>
<dbReference type="GO" id="GO:0005737">
    <property type="term" value="C:cytoplasm"/>
    <property type="evidence" value="ECO:0007669"/>
    <property type="project" value="UniProtKB-ARBA"/>
</dbReference>
<dbReference type="InterPro" id="IPR017871">
    <property type="entry name" value="ABC_transporter-like_CS"/>
</dbReference>